<dbReference type="Pfam" id="PF05050">
    <property type="entry name" value="Methyltransf_21"/>
    <property type="match status" value="1"/>
</dbReference>
<dbReference type="RefSeq" id="WP_006673041.1">
    <property type="nucleotide sequence ID" value="NZ_AOMA01000105.1"/>
</dbReference>
<dbReference type="InterPro" id="IPR006342">
    <property type="entry name" value="FkbM_mtfrase"/>
</dbReference>
<organism evidence="3 4">
    <name type="scientific">Halobiforma nitratireducens JCM 10879</name>
    <dbReference type="NCBI Taxonomy" id="1227454"/>
    <lineage>
        <taxon>Archaea</taxon>
        <taxon>Methanobacteriati</taxon>
        <taxon>Methanobacteriota</taxon>
        <taxon>Stenosarchaea group</taxon>
        <taxon>Halobacteria</taxon>
        <taxon>Halobacteriales</taxon>
        <taxon>Natrialbaceae</taxon>
        <taxon>Halobiforma</taxon>
    </lineage>
</organism>
<dbReference type="Gene3D" id="3.40.50.150">
    <property type="entry name" value="Vaccinia Virus protein VP39"/>
    <property type="match status" value="1"/>
</dbReference>
<dbReference type="Proteomes" id="UP000011607">
    <property type="component" value="Unassembled WGS sequence"/>
</dbReference>
<dbReference type="PANTHER" id="PTHR34203">
    <property type="entry name" value="METHYLTRANSFERASE, FKBM FAMILY PROTEIN"/>
    <property type="match status" value="1"/>
</dbReference>
<dbReference type="STRING" id="1227454.C446_10640"/>
<dbReference type="InterPro" id="IPR029063">
    <property type="entry name" value="SAM-dependent_MTases_sf"/>
</dbReference>
<dbReference type="NCBIfam" id="TIGR01444">
    <property type="entry name" value="fkbM_fam"/>
    <property type="match status" value="1"/>
</dbReference>
<dbReference type="EMBL" id="AOMA01000105">
    <property type="protein sequence ID" value="EMA37598.1"/>
    <property type="molecule type" value="Genomic_DNA"/>
</dbReference>
<feature type="region of interest" description="Disordered" evidence="1">
    <location>
        <begin position="186"/>
        <end position="211"/>
    </location>
</feature>
<dbReference type="AlphaFoldDB" id="M0LWR1"/>
<keyword evidence="4" id="KW-1185">Reference proteome</keyword>
<name>M0LWR1_9EURY</name>
<evidence type="ECO:0000259" key="2">
    <source>
        <dbReference type="Pfam" id="PF05050"/>
    </source>
</evidence>
<reference evidence="3 4" key="1">
    <citation type="journal article" date="2014" name="PLoS Genet.">
        <title>Phylogenetically driven sequencing of extremely halophilic archaea reveals strategies for static and dynamic osmo-response.</title>
        <authorList>
            <person name="Becker E.A."/>
            <person name="Seitzer P.M."/>
            <person name="Tritt A."/>
            <person name="Larsen D."/>
            <person name="Krusor M."/>
            <person name="Yao A.I."/>
            <person name="Wu D."/>
            <person name="Madern D."/>
            <person name="Eisen J.A."/>
            <person name="Darling A.E."/>
            <person name="Facciotti M.T."/>
        </authorList>
    </citation>
    <scope>NUCLEOTIDE SEQUENCE [LARGE SCALE GENOMIC DNA]</scope>
    <source>
        <strain evidence="3 4">JCM 10879</strain>
    </source>
</reference>
<protein>
    <submittedName>
        <fullName evidence="3">FkbM family methyltransferase</fullName>
    </submittedName>
</protein>
<dbReference type="OrthoDB" id="275825at2157"/>
<keyword evidence="3" id="KW-0489">Methyltransferase</keyword>
<comment type="caution">
    <text evidence="3">The sequence shown here is derived from an EMBL/GenBank/DDBJ whole genome shotgun (WGS) entry which is preliminary data.</text>
</comment>
<dbReference type="GO" id="GO:0008168">
    <property type="term" value="F:methyltransferase activity"/>
    <property type="evidence" value="ECO:0007669"/>
    <property type="project" value="UniProtKB-KW"/>
</dbReference>
<gene>
    <name evidence="3" type="ORF">C446_10640</name>
</gene>
<evidence type="ECO:0000313" key="4">
    <source>
        <dbReference type="Proteomes" id="UP000011607"/>
    </source>
</evidence>
<accession>M0LWR1</accession>
<feature type="compositionally biased region" description="Low complexity" evidence="1">
    <location>
        <begin position="186"/>
        <end position="204"/>
    </location>
</feature>
<dbReference type="PANTHER" id="PTHR34203:SF15">
    <property type="entry name" value="SLL1173 PROTEIN"/>
    <property type="match status" value="1"/>
</dbReference>
<dbReference type="SUPFAM" id="SSF53335">
    <property type="entry name" value="S-adenosyl-L-methionine-dependent methyltransferases"/>
    <property type="match status" value="1"/>
</dbReference>
<feature type="domain" description="Methyltransferase FkbM" evidence="2">
    <location>
        <begin position="83"/>
        <end position="263"/>
    </location>
</feature>
<dbReference type="GO" id="GO:0032259">
    <property type="term" value="P:methylation"/>
    <property type="evidence" value="ECO:0007669"/>
    <property type="project" value="UniProtKB-KW"/>
</dbReference>
<keyword evidence="3" id="KW-0808">Transferase</keyword>
<evidence type="ECO:0000313" key="3">
    <source>
        <dbReference type="EMBL" id="EMA37598.1"/>
    </source>
</evidence>
<dbReference type="InterPro" id="IPR052514">
    <property type="entry name" value="SAM-dependent_MTase"/>
</dbReference>
<sequence>MATDDDAVGPASRVRETIETLEGLAHVGYHRLSRVNYEHRGIARRNRTPAGSFRCYEPLNRHGSDAMLAELDATCGPSAVVYDVGANVGVYALGLVAAAPNRRVVAFEPSPAAADRLRANVALNDLEDRIDARTWGIGDEDGTRPFYRSTNPELSAFDRESARRYGASVADVRSVPVRRIDSVAASGASATSVTSDAADAGDGTRLPPPDAVKIDVEGAAPAVLRGAKETFESHRPTVFVEVHEALGEHVPRETRGVLSDVGYAIDERTGYWRCEPVASDG</sequence>
<evidence type="ECO:0000256" key="1">
    <source>
        <dbReference type="SAM" id="MobiDB-lite"/>
    </source>
</evidence>
<dbReference type="eggNOG" id="arCOG01402">
    <property type="taxonomic scope" value="Archaea"/>
</dbReference>
<proteinExistence type="predicted"/>